<gene>
    <name evidence="1" type="ORF">SAMN05421849_0483</name>
</gene>
<keyword evidence="2" id="KW-1185">Reference proteome</keyword>
<dbReference type="EMBL" id="FTPS01000001">
    <property type="protein sequence ID" value="SIT76293.1"/>
    <property type="molecule type" value="Genomic_DNA"/>
</dbReference>
<dbReference type="Proteomes" id="UP000192455">
    <property type="component" value="Unassembled WGS sequence"/>
</dbReference>
<accession>A0A1R3WI70</accession>
<reference evidence="1 2" key="1">
    <citation type="submission" date="2017-01" db="EMBL/GenBank/DDBJ databases">
        <authorList>
            <person name="Mah S.A."/>
            <person name="Swanson W.J."/>
            <person name="Moy G.W."/>
            <person name="Vacquier V.D."/>
        </authorList>
    </citation>
    <scope>NUCLEOTIDE SEQUENCE [LARGE SCALE GENOMIC DNA]</scope>
    <source>
        <strain evidence="1 2">DSM 21219</strain>
    </source>
</reference>
<dbReference type="InterPro" id="IPR008318">
    <property type="entry name" value="UCP030820"/>
</dbReference>
<dbReference type="RefSeq" id="WP_076646939.1">
    <property type="nucleotide sequence ID" value="NZ_FTPS01000001.1"/>
</dbReference>
<evidence type="ECO:0000313" key="2">
    <source>
        <dbReference type="Proteomes" id="UP000192455"/>
    </source>
</evidence>
<dbReference type="Pfam" id="PF06073">
    <property type="entry name" value="DUF934"/>
    <property type="match status" value="1"/>
</dbReference>
<organism evidence="1 2">
    <name type="scientific">Pontibaca methylaminivorans</name>
    <dbReference type="NCBI Taxonomy" id="515897"/>
    <lineage>
        <taxon>Bacteria</taxon>
        <taxon>Pseudomonadati</taxon>
        <taxon>Pseudomonadota</taxon>
        <taxon>Alphaproteobacteria</taxon>
        <taxon>Rhodobacterales</taxon>
        <taxon>Roseobacteraceae</taxon>
        <taxon>Pontibaca</taxon>
    </lineage>
</organism>
<protein>
    <recommendedName>
        <fullName evidence="3">Oxidoreductase</fullName>
    </recommendedName>
</protein>
<dbReference type="OrthoDB" id="9800421at2"/>
<dbReference type="STRING" id="515897.SAMN05421849_0483"/>
<proteinExistence type="predicted"/>
<evidence type="ECO:0000313" key="1">
    <source>
        <dbReference type="EMBL" id="SIT76293.1"/>
    </source>
</evidence>
<evidence type="ECO:0008006" key="3">
    <source>
        <dbReference type="Google" id="ProtNLM"/>
    </source>
</evidence>
<sequence length="151" mass="16923">MSVIVTDDGFAPDNWSGGFADPADPGARAIELDPEADLEALAPRFASLEMIRVQFPVFRDGRGFSIARQLRLLGYRGRLRAAGHVLADQYAMARRCGFDEIEIDADLAARQPEEHWLARADWAVLDYQERLRRDAALIGWQSPASMTYIND</sequence>
<dbReference type="AlphaFoldDB" id="A0A1R3WI70"/>
<name>A0A1R3WI70_9RHOB</name>